<dbReference type="AlphaFoldDB" id="A0A1H2S8D0"/>
<evidence type="ECO:0008006" key="3">
    <source>
        <dbReference type="Google" id="ProtNLM"/>
    </source>
</evidence>
<evidence type="ECO:0000313" key="1">
    <source>
        <dbReference type="EMBL" id="SDW27778.1"/>
    </source>
</evidence>
<accession>A0A1H2S8D0</accession>
<dbReference type="Proteomes" id="UP000199118">
    <property type="component" value="Unassembled WGS sequence"/>
</dbReference>
<keyword evidence="2" id="KW-1185">Reference proteome</keyword>
<organism evidence="1 2">
    <name type="scientific">Albimonas donghaensis</name>
    <dbReference type="NCBI Taxonomy" id="356660"/>
    <lineage>
        <taxon>Bacteria</taxon>
        <taxon>Pseudomonadati</taxon>
        <taxon>Pseudomonadota</taxon>
        <taxon>Alphaproteobacteria</taxon>
        <taxon>Rhodobacterales</taxon>
        <taxon>Paracoccaceae</taxon>
        <taxon>Albimonas</taxon>
    </lineage>
</organism>
<evidence type="ECO:0000313" key="2">
    <source>
        <dbReference type="Proteomes" id="UP000199118"/>
    </source>
</evidence>
<sequence>MMGPALKETPWTFADFPVGETMAEVEIALTPEKAALWASISGAETPAAGAPAPRALMVAAMMETYIRALQPRPPGNVHAGQTLSFHGPAPAVGATLTARFACRAKEEKKGRFWITLGVEMFEGTRPALSGEILSIWAA</sequence>
<dbReference type="OrthoDB" id="8114072at2"/>
<protein>
    <recommendedName>
        <fullName evidence="3">MaoC like domain-containing protein</fullName>
    </recommendedName>
</protein>
<proteinExistence type="predicted"/>
<name>A0A1H2S8D0_9RHOB</name>
<dbReference type="EMBL" id="FNMZ01000001">
    <property type="protein sequence ID" value="SDW27778.1"/>
    <property type="molecule type" value="Genomic_DNA"/>
</dbReference>
<dbReference type="RefSeq" id="WP_092679609.1">
    <property type="nucleotide sequence ID" value="NZ_FNMZ01000001.1"/>
</dbReference>
<gene>
    <name evidence="1" type="ORF">SAMN05444336_101578</name>
</gene>
<dbReference type="SUPFAM" id="SSF54637">
    <property type="entry name" value="Thioesterase/thiol ester dehydrase-isomerase"/>
    <property type="match status" value="1"/>
</dbReference>
<dbReference type="STRING" id="356660.SAMN05444336_101578"/>
<reference evidence="1 2" key="1">
    <citation type="submission" date="2016-10" db="EMBL/GenBank/DDBJ databases">
        <authorList>
            <person name="de Groot N.N."/>
        </authorList>
    </citation>
    <scope>NUCLEOTIDE SEQUENCE [LARGE SCALE GENOMIC DNA]</scope>
    <source>
        <strain evidence="1 2">DSM 17890</strain>
    </source>
</reference>
<dbReference type="Gene3D" id="3.10.129.10">
    <property type="entry name" value="Hotdog Thioesterase"/>
    <property type="match status" value="1"/>
</dbReference>
<dbReference type="InterPro" id="IPR029069">
    <property type="entry name" value="HotDog_dom_sf"/>
</dbReference>